<dbReference type="PROSITE" id="PS51257">
    <property type="entry name" value="PROKAR_LIPOPROTEIN"/>
    <property type="match status" value="1"/>
</dbReference>
<dbReference type="AlphaFoldDB" id="A0A9Q4QY38"/>
<feature type="non-terminal residue" evidence="3">
    <location>
        <position position="110"/>
    </location>
</feature>
<feature type="domain" description="BACON" evidence="2">
    <location>
        <begin position="61"/>
        <end position="109"/>
    </location>
</feature>
<name>A0A9Q4QY38_PARDI</name>
<dbReference type="CDD" id="cd14948">
    <property type="entry name" value="BACON"/>
    <property type="match status" value="1"/>
</dbReference>
<accession>A0A9Q4QY38</accession>
<dbReference type="InterPro" id="IPR013783">
    <property type="entry name" value="Ig-like_fold"/>
</dbReference>
<reference evidence="3 4" key="1">
    <citation type="journal article" date="2019" name="Nat. Med.">
        <title>A library of human gut bacterial isolates paired with longitudinal multiomics data enables mechanistic microbiome research.</title>
        <authorList>
            <person name="Poyet M."/>
            <person name="Groussin M."/>
            <person name="Gibbons S.M."/>
            <person name="Avila-Pacheco J."/>
            <person name="Jiang X."/>
            <person name="Kearney S.M."/>
            <person name="Perrotta A.R."/>
            <person name="Berdy B."/>
            <person name="Zhao S."/>
            <person name="Lieberman T.D."/>
            <person name="Swanson P.K."/>
            <person name="Smith M."/>
            <person name="Roesemann S."/>
            <person name="Alexander J.E."/>
            <person name="Rich S.A."/>
            <person name="Livny J."/>
            <person name="Vlamakis H."/>
            <person name="Clish C."/>
            <person name="Bullock K."/>
            <person name="Deik A."/>
            <person name="Scott J."/>
            <person name="Pierce K.A."/>
            <person name="Xavier R.J."/>
            <person name="Alm E.J."/>
        </authorList>
    </citation>
    <scope>NUCLEOTIDE SEQUENCE [LARGE SCALE GENOMIC DNA]</scope>
    <source>
        <strain evidence="3 4">BIOML-A20</strain>
    </source>
</reference>
<sequence>MMNKLFMIVVSVCCLLMTACGTENDETPQGFRIVDTDVDLVAGGGTVEVALQAAGELTAVSGADWCRVIEVTNEKITLLARANYEYVSRATQVTVSDGSNEQKIVVTQAG</sequence>
<proteinExistence type="predicted"/>
<protein>
    <recommendedName>
        <fullName evidence="2">BACON domain-containing protein</fullName>
    </recommendedName>
</protein>
<feature type="signal peptide" evidence="1">
    <location>
        <begin position="1"/>
        <end position="25"/>
    </location>
</feature>
<dbReference type="InterPro" id="IPR024361">
    <property type="entry name" value="BACON"/>
</dbReference>
<keyword evidence="1" id="KW-0732">Signal</keyword>
<evidence type="ECO:0000313" key="3">
    <source>
        <dbReference type="EMBL" id="MSB76448.1"/>
    </source>
</evidence>
<dbReference type="Pfam" id="PF13004">
    <property type="entry name" value="BACON"/>
    <property type="match status" value="1"/>
</dbReference>
<dbReference type="EMBL" id="WKMO01000164">
    <property type="protein sequence ID" value="MSB76448.1"/>
    <property type="molecule type" value="Genomic_DNA"/>
</dbReference>
<comment type="caution">
    <text evidence="3">The sequence shown here is derived from an EMBL/GenBank/DDBJ whole genome shotgun (WGS) entry which is preliminary data.</text>
</comment>
<organism evidence="3 4">
    <name type="scientific">Parabacteroides distasonis</name>
    <dbReference type="NCBI Taxonomy" id="823"/>
    <lineage>
        <taxon>Bacteria</taxon>
        <taxon>Pseudomonadati</taxon>
        <taxon>Bacteroidota</taxon>
        <taxon>Bacteroidia</taxon>
        <taxon>Bacteroidales</taxon>
        <taxon>Tannerellaceae</taxon>
        <taxon>Parabacteroides</taxon>
    </lineage>
</organism>
<evidence type="ECO:0000256" key="1">
    <source>
        <dbReference type="SAM" id="SignalP"/>
    </source>
</evidence>
<feature type="chain" id="PRO_5040213360" description="BACON domain-containing protein" evidence="1">
    <location>
        <begin position="26"/>
        <end position="110"/>
    </location>
</feature>
<dbReference type="RefSeq" id="WP_192933806.1">
    <property type="nucleotide sequence ID" value="NZ_WKMO01000164.1"/>
</dbReference>
<dbReference type="Proteomes" id="UP000441609">
    <property type="component" value="Unassembled WGS sequence"/>
</dbReference>
<dbReference type="Gene3D" id="2.60.40.10">
    <property type="entry name" value="Immunoglobulins"/>
    <property type="match status" value="1"/>
</dbReference>
<evidence type="ECO:0000259" key="2">
    <source>
        <dbReference type="Pfam" id="PF13004"/>
    </source>
</evidence>
<gene>
    <name evidence="3" type="ORF">GKD70_24740</name>
</gene>
<evidence type="ECO:0000313" key="4">
    <source>
        <dbReference type="Proteomes" id="UP000441609"/>
    </source>
</evidence>